<protein>
    <submittedName>
        <fullName evidence="1">DNA methylase</fullName>
    </submittedName>
</protein>
<keyword evidence="2" id="KW-1185">Reference proteome</keyword>
<comment type="caution">
    <text evidence="1">The sequence shown here is derived from an EMBL/GenBank/DDBJ whole genome shotgun (WGS) entry which is preliminary data.</text>
</comment>
<accession>A0ACC9CXF0</accession>
<sequence length="786" mass="90098">MGNNHSRAAATFVLNKAEPIHRWYPYLEGYSSRLVEDIVMEIGPENIHTILDPFGGSGTTPLVASSHGIKSLYCETNPFMQQVIEAKINSVKRLRDSRTGSRYLKEFLKELESIPDQLCIDTATWDGFEKYFDLEVLVQLQTLKMKVEKITDPDTRSIALILLASVTVRASKMIRQGDLRFAKANEKKPDDKNIFANFITKIKTAIEDIENDACHPRVETIRLAEDARDIVMENKIDCVITSPPYLNGTNYIRNTKLELKLTDHIVTEKDLPMFHSKGIIAGINNVSSRMAPFEVPEIIRPYIEKLIPVAYDKRIPIMVAGYFHDMKAVIERLSHAMKDSGYFIMDIGDSQFAGVHIPTHEILVKICESYGFQLYDDVILRERRSKNGMVLSQRLLKFRLHKKTSPYEVFRSEAQNFMRTLPYKSEPYSGRNWGHPWHSLCSYHGKMKPAIAHFLVEQFTEPGDTVVDPLCGVGTIPLEACLQNRIGIGNDLSELAFCVSKAKLEKPDETNCLQVLNALHSYITREKQSSTIEAQLEKYKSFGFNGKLPDYFHQDTFREILCARNYFAPRIKTLSSAEAMVFSCLLHILHGNRPYALSRNSHPLTPYAPTGEFVYKNVVEHIKEKLNASFQKGNFDHYKPGKALCGDYKELGTHNISADAIICSPPFADSMRFYMQNWMRLWLCGWEEADYREADNIFLDQKQRRNFDVYVPFFKMCASILNPNGKVILHLGKTETIDMAEELSKRASPYFVEVYRGTENVQKIEKYGIKDKGKTIEHQYLFLMKK</sequence>
<dbReference type="Proteomes" id="UP000220959">
    <property type="component" value="Unassembled WGS sequence"/>
</dbReference>
<keyword evidence="1" id="KW-0489">Methyltransferase</keyword>
<keyword evidence="1" id="KW-0808">Transferase</keyword>
<organism evidence="1 2">
    <name type="scientific">Faecalibacterium langellae</name>
    <dbReference type="NCBI Taxonomy" id="3435293"/>
    <lineage>
        <taxon>Bacteria</taxon>
        <taxon>Bacillati</taxon>
        <taxon>Bacillota</taxon>
        <taxon>Clostridia</taxon>
        <taxon>Eubacteriales</taxon>
        <taxon>Oscillospiraceae</taxon>
        <taxon>Faecalibacterium</taxon>
    </lineage>
</organism>
<name>A0ACC9CXF0_9FIRM</name>
<reference evidence="1 2" key="1">
    <citation type="journal article" date="2017" name="Front. Microbiol.">
        <title>New Insights into the Diversity of the Genus Faecalibacterium.</title>
        <authorList>
            <person name="Benevides L."/>
            <person name="Burman S."/>
            <person name="Martin R."/>
            <person name="Robert V."/>
            <person name="Thomas M."/>
            <person name="Miquel S."/>
            <person name="Chain F."/>
            <person name="Sokol H."/>
            <person name="Bermudez-Humaran L.G."/>
            <person name="Morrison M."/>
            <person name="Langella P."/>
            <person name="Azevedo V.A."/>
            <person name="Chatel J.M."/>
            <person name="Soares S."/>
        </authorList>
    </citation>
    <scope>NUCLEOTIDE SEQUENCE [LARGE SCALE GENOMIC DNA]</scope>
    <source>
        <strain evidence="2">CNCM I-4541</strain>
    </source>
</reference>
<dbReference type="EMBL" id="NMTR01000021">
    <property type="protein sequence ID" value="PDX60464.1"/>
    <property type="molecule type" value="Genomic_DNA"/>
</dbReference>
<proteinExistence type="predicted"/>
<gene>
    <name evidence="1" type="ORF">CGS49_10795</name>
</gene>
<evidence type="ECO:0000313" key="1">
    <source>
        <dbReference type="EMBL" id="PDX60464.1"/>
    </source>
</evidence>
<evidence type="ECO:0000313" key="2">
    <source>
        <dbReference type="Proteomes" id="UP000220959"/>
    </source>
</evidence>